<comment type="caution">
    <text evidence="1">The sequence shown here is derived from an EMBL/GenBank/DDBJ whole genome shotgun (WGS) entry which is preliminary data.</text>
</comment>
<protein>
    <submittedName>
        <fullName evidence="1">Uncharacterized protein</fullName>
    </submittedName>
</protein>
<dbReference type="Proteomes" id="UP001642483">
    <property type="component" value="Unassembled WGS sequence"/>
</dbReference>
<evidence type="ECO:0000313" key="1">
    <source>
        <dbReference type="EMBL" id="CAK8676125.1"/>
    </source>
</evidence>
<accession>A0ABP0FCF3</accession>
<gene>
    <name evidence="1" type="ORF">CVLEPA_LOCUS5613</name>
</gene>
<sequence>MTQTSSSLESLGSAAARLRFLASDRDEFKSAISHDEIAAPGVILGPRFLDAVCLGEIYSSSIVATAFQKQTKKNIFQTKKRQTNHSRNVRIKHFGVHFESTLHKDSLTYKQSCKLPCSIYAKHYAYSLFGRGYFPFYTSQSASNYAHFSTRVVSDICFVVIPNILGFNSINYIKQIVKKKNCKKL</sequence>
<dbReference type="EMBL" id="CAWYQH010000024">
    <property type="protein sequence ID" value="CAK8676125.1"/>
    <property type="molecule type" value="Genomic_DNA"/>
</dbReference>
<organism evidence="1 2">
    <name type="scientific">Clavelina lepadiformis</name>
    <name type="common">Light-bulb sea squirt</name>
    <name type="synonym">Ascidia lepadiformis</name>
    <dbReference type="NCBI Taxonomy" id="159417"/>
    <lineage>
        <taxon>Eukaryota</taxon>
        <taxon>Metazoa</taxon>
        <taxon>Chordata</taxon>
        <taxon>Tunicata</taxon>
        <taxon>Ascidiacea</taxon>
        <taxon>Aplousobranchia</taxon>
        <taxon>Clavelinidae</taxon>
        <taxon>Clavelina</taxon>
    </lineage>
</organism>
<name>A0ABP0FCF3_CLALP</name>
<evidence type="ECO:0000313" key="2">
    <source>
        <dbReference type="Proteomes" id="UP001642483"/>
    </source>
</evidence>
<reference evidence="1 2" key="1">
    <citation type="submission" date="2024-02" db="EMBL/GenBank/DDBJ databases">
        <authorList>
            <person name="Daric V."/>
            <person name="Darras S."/>
        </authorList>
    </citation>
    <scope>NUCLEOTIDE SEQUENCE [LARGE SCALE GENOMIC DNA]</scope>
</reference>
<proteinExistence type="predicted"/>
<keyword evidence="2" id="KW-1185">Reference proteome</keyword>